<dbReference type="GO" id="GO:0070967">
    <property type="term" value="F:coenzyme F420 binding"/>
    <property type="evidence" value="ECO:0007669"/>
    <property type="project" value="TreeGrafter"/>
</dbReference>
<dbReference type="InterPro" id="IPR011576">
    <property type="entry name" value="Pyridox_Oxase_N"/>
</dbReference>
<dbReference type="InterPro" id="IPR012349">
    <property type="entry name" value="Split_barrel_FMN-bd"/>
</dbReference>
<evidence type="ECO:0000313" key="3">
    <source>
        <dbReference type="EMBL" id="VAW03880.1"/>
    </source>
</evidence>
<dbReference type="GO" id="GO:0016627">
    <property type="term" value="F:oxidoreductase activity, acting on the CH-CH group of donors"/>
    <property type="evidence" value="ECO:0007669"/>
    <property type="project" value="TreeGrafter"/>
</dbReference>
<dbReference type="SUPFAM" id="SSF50475">
    <property type="entry name" value="FMN-binding split barrel"/>
    <property type="match status" value="1"/>
</dbReference>
<dbReference type="GO" id="GO:0005829">
    <property type="term" value="C:cytosol"/>
    <property type="evidence" value="ECO:0007669"/>
    <property type="project" value="TreeGrafter"/>
</dbReference>
<keyword evidence="1" id="KW-0560">Oxidoreductase</keyword>
<dbReference type="Gene3D" id="2.30.110.10">
    <property type="entry name" value="Electron Transport, Fmn-binding Protein, Chain A"/>
    <property type="match status" value="1"/>
</dbReference>
<reference evidence="3" key="1">
    <citation type="submission" date="2018-06" db="EMBL/GenBank/DDBJ databases">
        <authorList>
            <person name="Zhirakovskaya E."/>
        </authorList>
    </citation>
    <scope>NUCLEOTIDE SEQUENCE</scope>
</reference>
<dbReference type="InterPro" id="IPR052019">
    <property type="entry name" value="F420H2_bilvrd_red/Heme_oxyg"/>
</dbReference>
<dbReference type="EMBL" id="UOEK01000272">
    <property type="protein sequence ID" value="VAW03880.1"/>
    <property type="molecule type" value="Genomic_DNA"/>
</dbReference>
<evidence type="ECO:0000259" key="2">
    <source>
        <dbReference type="Pfam" id="PF01243"/>
    </source>
</evidence>
<feature type="domain" description="Pyridoxamine 5'-phosphate oxidase N-terminal" evidence="2">
    <location>
        <begin position="5"/>
        <end position="135"/>
    </location>
</feature>
<dbReference type="AlphaFoldDB" id="A0A3B0SHP3"/>
<gene>
    <name evidence="3" type="ORF">MNBD_ACTINO02-2516</name>
</gene>
<protein>
    <recommendedName>
        <fullName evidence="2">Pyridoxamine 5'-phosphate oxidase N-terminal domain-containing protein</fullName>
    </recommendedName>
</protein>
<evidence type="ECO:0000256" key="1">
    <source>
        <dbReference type="ARBA" id="ARBA00023002"/>
    </source>
</evidence>
<organism evidence="3">
    <name type="scientific">hydrothermal vent metagenome</name>
    <dbReference type="NCBI Taxonomy" id="652676"/>
    <lineage>
        <taxon>unclassified sequences</taxon>
        <taxon>metagenomes</taxon>
        <taxon>ecological metagenomes</taxon>
    </lineage>
</organism>
<name>A0A3B0SHP3_9ZZZZ</name>
<dbReference type="Pfam" id="PF01243">
    <property type="entry name" value="PNPOx_N"/>
    <property type="match status" value="1"/>
</dbReference>
<dbReference type="PANTHER" id="PTHR35176:SF6">
    <property type="entry name" value="HEME OXYGENASE HI_0854-RELATED"/>
    <property type="match status" value="1"/>
</dbReference>
<dbReference type="PANTHER" id="PTHR35176">
    <property type="entry name" value="HEME OXYGENASE HI_0854-RELATED"/>
    <property type="match status" value="1"/>
</dbReference>
<sequence length="151" mass="17176">MSDVREEVLDYLETHHVMTLATHGTRGPWAAAVFYVSNGFTLTFLSSPRTRHAQDLANEPRCAATIHEDYREWKDIKGVQLEGRVTTITGIRRIEAIRLYGEKFPLVRPGQTPALIKAALSRVAWYELTPTRCFFVNNTKGFGHRDEISLT</sequence>
<proteinExistence type="predicted"/>
<accession>A0A3B0SHP3</accession>